<gene>
    <name evidence="3" type="ORF">GSI_04909</name>
</gene>
<keyword evidence="2" id="KW-0732">Signal</keyword>
<dbReference type="Proteomes" id="UP000230002">
    <property type="component" value="Unassembled WGS sequence"/>
</dbReference>
<evidence type="ECO:0000313" key="3">
    <source>
        <dbReference type="EMBL" id="PIL32792.1"/>
    </source>
</evidence>
<name>A0A2G8SGB4_9APHY</name>
<feature type="compositionally biased region" description="Acidic residues" evidence="1">
    <location>
        <begin position="68"/>
        <end position="121"/>
    </location>
</feature>
<comment type="caution">
    <text evidence="3">The sequence shown here is derived from an EMBL/GenBank/DDBJ whole genome shotgun (WGS) entry which is preliminary data.</text>
</comment>
<evidence type="ECO:0000256" key="1">
    <source>
        <dbReference type="SAM" id="MobiDB-lite"/>
    </source>
</evidence>
<feature type="region of interest" description="Disordered" evidence="1">
    <location>
        <begin position="50"/>
        <end position="218"/>
    </location>
</feature>
<evidence type="ECO:0000313" key="4">
    <source>
        <dbReference type="Proteomes" id="UP000230002"/>
    </source>
</evidence>
<feature type="compositionally biased region" description="Low complexity" evidence="1">
    <location>
        <begin position="172"/>
        <end position="188"/>
    </location>
</feature>
<dbReference type="OrthoDB" id="2749115at2759"/>
<feature type="compositionally biased region" description="Basic residues" evidence="1">
    <location>
        <begin position="162"/>
        <end position="171"/>
    </location>
</feature>
<organism evidence="3 4">
    <name type="scientific">Ganoderma sinense ZZ0214-1</name>
    <dbReference type="NCBI Taxonomy" id="1077348"/>
    <lineage>
        <taxon>Eukaryota</taxon>
        <taxon>Fungi</taxon>
        <taxon>Dikarya</taxon>
        <taxon>Basidiomycota</taxon>
        <taxon>Agaricomycotina</taxon>
        <taxon>Agaricomycetes</taxon>
        <taxon>Polyporales</taxon>
        <taxon>Polyporaceae</taxon>
        <taxon>Ganoderma</taxon>
    </lineage>
</organism>
<dbReference type="AlphaFoldDB" id="A0A2G8SGB4"/>
<feature type="chain" id="PRO_5013943390" evidence="2">
    <location>
        <begin position="22"/>
        <end position="303"/>
    </location>
</feature>
<evidence type="ECO:0000256" key="2">
    <source>
        <dbReference type="SAM" id="SignalP"/>
    </source>
</evidence>
<feature type="compositionally biased region" description="Low complexity" evidence="1">
    <location>
        <begin position="196"/>
        <end position="210"/>
    </location>
</feature>
<keyword evidence="4" id="KW-1185">Reference proteome</keyword>
<sequence length="303" mass="31866">MPSFGRLLVLAIIALSASVQSAPVGADTGYGILPIEGGLVPAPGVNLGGVLPAPSDDGDLVPAPSANELDEQDISLDLDERDLDGDEDLEDEDEDEDDLEARDFNDEDDIDLDEEDADEEGSLERRAAKKTKAAPKPKTTKAAVPKTAEAKTTKVKTTAKATPRKPAKTTKVKTTVKPPKTAKITTRPAKTKTSKTSKTTKATGTAAPSACSIKKPAKKPRAFTSRAYDYVAHLFERDNEEFVGWHGTNSDTAAFWAAKGHIEKPVKADGFLDFLGIGSGSSTAGTSGADAEIGPGLYVADNT</sequence>
<feature type="signal peptide" evidence="2">
    <location>
        <begin position="1"/>
        <end position="21"/>
    </location>
</feature>
<dbReference type="EMBL" id="AYKW01000009">
    <property type="protein sequence ID" value="PIL32792.1"/>
    <property type="molecule type" value="Genomic_DNA"/>
</dbReference>
<reference evidence="3 4" key="1">
    <citation type="journal article" date="2015" name="Sci. Rep.">
        <title>Chromosome-level genome map provides insights into diverse defense mechanisms in the medicinal fungus Ganoderma sinense.</title>
        <authorList>
            <person name="Zhu Y."/>
            <person name="Xu J."/>
            <person name="Sun C."/>
            <person name="Zhou S."/>
            <person name="Xu H."/>
            <person name="Nelson D.R."/>
            <person name="Qian J."/>
            <person name="Song J."/>
            <person name="Luo H."/>
            <person name="Xiang L."/>
            <person name="Li Y."/>
            <person name="Xu Z."/>
            <person name="Ji A."/>
            <person name="Wang L."/>
            <person name="Lu S."/>
            <person name="Hayward A."/>
            <person name="Sun W."/>
            <person name="Li X."/>
            <person name="Schwartz D.C."/>
            <person name="Wang Y."/>
            <person name="Chen S."/>
        </authorList>
    </citation>
    <scope>NUCLEOTIDE SEQUENCE [LARGE SCALE GENOMIC DNA]</scope>
    <source>
        <strain evidence="3 4">ZZ0214-1</strain>
    </source>
</reference>
<accession>A0A2G8SGB4</accession>
<protein>
    <submittedName>
        <fullName evidence="3">Uncharacterized protein</fullName>
    </submittedName>
</protein>
<feature type="compositionally biased region" description="Basic residues" evidence="1">
    <location>
        <begin position="127"/>
        <end position="139"/>
    </location>
</feature>
<proteinExistence type="predicted"/>